<evidence type="ECO:0000259" key="6">
    <source>
        <dbReference type="Pfam" id="PF00251"/>
    </source>
</evidence>
<reference evidence="8 9" key="1">
    <citation type="submission" date="2016-10" db="EMBL/GenBank/DDBJ databases">
        <authorList>
            <person name="de Groot N.N."/>
        </authorList>
    </citation>
    <scope>NUCLEOTIDE SEQUENCE [LARGE SCALE GENOMIC DNA]</scope>
    <source>
        <strain evidence="8 9">ATCC 29281</strain>
    </source>
</reference>
<evidence type="ECO:0000256" key="3">
    <source>
        <dbReference type="ARBA" id="ARBA00023295"/>
    </source>
</evidence>
<dbReference type="CDD" id="cd08996">
    <property type="entry name" value="GH32_FFase"/>
    <property type="match status" value="1"/>
</dbReference>
<comment type="catalytic activity">
    <reaction evidence="4">
        <text>Hydrolysis of terminal non-reducing beta-D-fructofuranoside residues in beta-D-fructofuranosides.</text>
        <dbReference type="EC" id="3.2.1.26"/>
    </reaction>
</comment>
<dbReference type="PROSITE" id="PS00609">
    <property type="entry name" value="GLYCOSYL_HYDROL_F32"/>
    <property type="match status" value="1"/>
</dbReference>
<comment type="pathway">
    <text evidence="5">Glycan biosynthesis; sucrose metabolism.</text>
</comment>
<keyword evidence="9" id="KW-1185">Reference proteome</keyword>
<feature type="domain" description="Glycosyl hydrolase family 32 N-terminal" evidence="6">
    <location>
        <begin position="56"/>
        <end position="360"/>
    </location>
</feature>
<evidence type="ECO:0000313" key="9">
    <source>
        <dbReference type="Proteomes" id="UP000187280"/>
    </source>
</evidence>
<gene>
    <name evidence="8" type="ORF">SAMN02982996_02001</name>
</gene>
<dbReference type="Gene3D" id="2.115.10.20">
    <property type="entry name" value="Glycosyl hydrolase domain, family 43"/>
    <property type="match status" value="1"/>
</dbReference>
<dbReference type="GO" id="GO:0005985">
    <property type="term" value="P:sucrose metabolic process"/>
    <property type="evidence" value="ECO:0007669"/>
    <property type="project" value="UniProtKB-UniPathway"/>
</dbReference>
<dbReference type="GO" id="GO:0004564">
    <property type="term" value="F:beta-fructofuranosidase activity"/>
    <property type="evidence" value="ECO:0007669"/>
    <property type="project" value="UniProtKB-EC"/>
</dbReference>
<organism evidence="8 9">
    <name type="scientific">Lonsdalea quercina</name>
    <dbReference type="NCBI Taxonomy" id="71657"/>
    <lineage>
        <taxon>Bacteria</taxon>
        <taxon>Pseudomonadati</taxon>
        <taxon>Pseudomonadota</taxon>
        <taxon>Gammaproteobacteria</taxon>
        <taxon>Enterobacterales</taxon>
        <taxon>Pectobacteriaceae</taxon>
        <taxon>Lonsdalea</taxon>
    </lineage>
</organism>
<dbReference type="InterPro" id="IPR013320">
    <property type="entry name" value="ConA-like_dom_sf"/>
</dbReference>
<dbReference type="EMBL" id="FNQS01000006">
    <property type="protein sequence ID" value="SEA60329.1"/>
    <property type="molecule type" value="Genomic_DNA"/>
</dbReference>
<dbReference type="PANTHER" id="PTHR43101:SF1">
    <property type="entry name" value="BETA-FRUCTOSIDASE"/>
    <property type="match status" value="1"/>
</dbReference>
<dbReference type="Pfam" id="PF08244">
    <property type="entry name" value="Glyco_hydro_32C"/>
    <property type="match status" value="1"/>
</dbReference>
<keyword evidence="3 4" id="KW-0326">Glycosidase</keyword>
<dbReference type="eggNOG" id="COG1621">
    <property type="taxonomic scope" value="Bacteria"/>
</dbReference>
<dbReference type="EC" id="3.2.1.26" evidence="4"/>
<feature type="domain" description="Glycosyl hydrolase family 32 C-terminal" evidence="7">
    <location>
        <begin position="363"/>
        <end position="500"/>
    </location>
</feature>
<name>A0A1H4CJ24_9GAMM</name>
<dbReference type="NCBIfam" id="TIGR01322">
    <property type="entry name" value="scrB_fam"/>
    <property type="match status" value="1"/>
</dbReference>
<dbReference type="InterPro" id="IPR001362">
    <property type="entry name" value="Glyco_hydro_32"/>
</dbReference>
<evidence type="ECO:0000313" key="8">
    <source>
        <dbReference type="EMBL" id="SEA60329.1"/>
    </source>
</evidence>
<dbReference type="PANTHER" id="PTHR43101">
    <property type="entry name" value="BETA-FRUCTOSIDASE"/>
    <property type="match status" value="1"/>
</dbReference>
<dbReference type="InterPro" id="IPR018053">
    <property type="entry name" value="Glyco_hydro_32_AS"/>
</dbReference>
<evidence type="ECO:0000256" key="5">
    <source>
        <dbReference type="RuleBase" id="RU365015"/>
    </source>
</evidence>
<dbReference type="InterPro" id="IPR006232">
    <property type="entry name" value="Suc6P_hydrolase"/>
</dbReference>
<dbReference type="Pfam" id="PF00251">
    <property type="entry name" value="Glyco_hydro_32N"/>
    <property type="match status" value="1"/>
</dbReference>
<dbReference type="InterPro" id="IPR013189">
    <property type="entry name" value="Glyco_hydro_32_C"/>
</dbReference>
<accession>A0A1H4CJ24</accession>
<keyword evidence="5" id="KW-0119">Carbohydrate metabolism</keyword>
<sequence>MIQVCRDIAFSASRRPYRPSCKSDRVRTTMINPVDRASEAQPEYANVNHTFYPTFHLAPPAGWMNDPNGLIFHQGRYHAFYQHYPYEPKWGPMHWGHATSEDMIRWQHQPIALFPGGENEPDRDGCFSGCAVDDDGVLSLIYTGHVVLPSSPEEGEKLRQVQCLAISHDGLHFEKQGAILLPPPGIMHFRDPKVWRENGVWWMVVGARNEQGQGQVLLYRGESLREWTFDRVLAESDGALGYMWECPDFFPLGDEWLLMFSPQGVSPNGYHYRNLFQSGCLRGHWRPGDDFDITEPFAEVDLGHDFYAPQSFLAADGRRIVLGWMDMWESPMPSQRDHWAGCMTLPRELSLEDGQLRVRPVREVESLRRDGRVIEPQWIDSQPQPLAEHSDVRELMLRWDLNDSTAERYGLMLGEGMRLFVDTQSGRLVLERNYPEYGLSGYRSAPLPAQSELSLRIFIDRSSIEVFVGEGERCLSSRIYPQPDRRELRLFADHGRAHLVGGDNWSLLGG</sequence>
<evidence type="ECO:0000256" key="1">
    <source>
        <dbReference type="ARBA" id="ARBA00009902"/>
    </source>
</evidence>
<dbReference type="InterPro" id="IPR023296">
    <property type="entry name" value="Glyco_hydro_beta-prop_sf"/>
</dbReference>
<dbReference type="Gene3D" id="2.60.120.560">
    <property type="entry name" value="Exo-inulinase, domain 1"/>
    <property type="match status" value="1"/>
</dbReference>
<dbReference type="InterPro" id="IPR051214">
    <property type="entry name" value="GH32_Enzymes"/>
</dbReference>
<dbReference type="Proteomes" id="UP000187280">
    <property type="component" value="Unassembled WGS sequence"/>
</dbReference>
<dbReference type="SMART" id="SM00640">
    <property type="entry name" value="Glyco_32"/>
    <property type="match status" value="1"/>
</dbReference>
<dbReference type="AlphaFoldDB" id="A0A1H4CJ24"/>
<dbReference type="STRING" id="71657.SAMN02982996_02001"/>
<evidence type="ECO:0000256" key="2">
    <source>
        <dbReference type="ARBA" id="ARBA00022801"/>
    </source>
</evidence>
<dbReference type="InterPro" id="IPR013148">
    <property type="entry name" value="Glyco_hydro_32_N"/>
</dbReference>
<evidence type="ECO:0000259" key="7">
    <source>
        <dbReference type="Pfam" id="PF08244"/>
    </source>
</evidence>
<dbReference type="UniPathway" id="UPA00238"/>
<dbReference type="GO" id="GO:0005737">
    <property type="term" value="C:cytoplasm"/>
    <property type="evidence" value="ECO:0007669"/>
    <property type="project" value="UniProtKB-SubCell"/>
</dbReference>
<dbReference type="SUPFAM" id="SSF49899">
    <property type="entry name" value="Concanavalin A-like lectins/glucanases"/>
    <property type="match status" value="1"/>
</dbReference>
<evidence type="ECO:0000256" key="4">
    <source>
        <dbReference type="RuleBase" id="RU362110"/>
    </source>
</evidence>
<keyword evidence="2 4" id="KW-0378">Hydrolase</keyword>
<keyword evidence="5" id="KW-0963">Cytoplasm</keyword>
<proteinExistence type="inferred from homology"/>
<protein>
    <recommendedName>
        <fullName evidence="4">Sucrose-6-phosphate hydrolase</fullName>
        <ecNumber evidence="4">3.2.1.26</ecNumber>
    </recommendedName>
    <alternativeName>
        <fullName evidence="5">Invertase</fullName>
    </alternativeName>
</protein>
<dbReference type="SUPFAM" id="SSF75005">
    <property type="entry name" value="Arabinanase/levansucrase/invertase"/>
    <property type="match status" value="1"/>
</dbReference>
<comment type="similarity">
    <text evidence="1 4">Belongs to the glycosyl hydrolase 32 family.</text>
</comment>
<comment type="function">
    <text evidence="5">Enables the bacterium to metabolize sucrose as a sole carbon source.</text>
</comment>
<comment type="subcellular location">
    <subcellularLocation>
        <location evidence="5">Cytoplasm</location>
    </subcellularLocation>
</comment>